<evidence type="ECO:0000313" key="1">
    <source>
        <dbReference type="EMBL" id="KAJ0096136.1"/>
    </source>
</evidence>
<dbReference type="Proteomes" id="UP001164250">
    <property type="component" value="Chromosome 6"/>
</dbReference>
<protein>
    <submittedName>
        <fullName evidence="1">Uncharacterized protein</fullName>
    </submittedName>
</protein>
<organism evidence="1 2">
    <name type="scientific">Pistacia atlantica</name>
    <dbReference type="NCBI Taxonomy" id="434234"/>
    <lineage>
        <taxon>Eukaryota</taxon>
        <taxon>Viridiplantae</taxon>
        <taxon>Streptophyta</taxon>
        <taxon>Embryophyta</taxon>
        <taxon>Tracheophyta</taxon>
        <taxon>Spermatophyta</taxon>
        <taxon>Magnoliopsida</taxon>
        <taxon>eudicotyledons</taxon>
        <taxon>Gunneridae</taxon>
        <taxon>Pentapetalae</taxon>
        <taxon>rosids</taxon>
        <taxon>malvids</taxon>
        <taxon>Sapindales</taxon>
        <taxon>Anacardiaceae</taxon>
        <taxon>Pistacia</taxon>
    </lineage>
</organism>
<proteinExistence type="predicted"/>
<evidence type="ECO:0000313" key="2">
    <source>
        <dbReference type="Proteomes" id="UP001164250"/>
    </source>
</evidence>
<comment type="caution">
    <text evidence="1">The sequence shown here is derived from an EMBL/GenBank/DDBJ whole genome shotgun (WGS) entry which is preliminary data.</text>
</comment>
<name>A0ACC1BBB9_9ROSI</name>
<accession>A0ACC1BBB9</accession>
<sequence length="238" mass="26912">MDILLEVYHDDKVDFQITKHNIKAFLLDLLVSGISGADEAVKWAIAELINHPDVFSKVREEIEFVVGRSRLVEESDIPNLPYLQAVVKESLRMHPPAPVIVRECYENCNIRGFDIPEKMTTAINVCAIMRDPDLWETPNEFQPERFLVCPKEQDNNQDGETKKQLLNFLSLEGGRRSCPVSLLSFALMNTAIAVRVQCFDFEVDGHDAKLKLESGTGMSLSLPQQLLCRPGVHFNPFA</sequence>
<dbReference type="EMBL" id="CM047902">
    <property type="protein sequence ID" value="KAJ0096136.1"/>
    <property type="molecule type" value="Genomic_DNA"/>
</dbReference>
<reference evidence="2" key="1">
    <citation type="journal article" date="2023" name="G3 (Bethesda)">
        <title>Genome assembly and association tests identify interacting loci associated with vigor, precocity, and sex in interspecific pistachio rootstocks.</title>
        <authorList>
            <person name="Palmer W."/>
            <person name="Jacygrad E."/>
            <person name="Sagayaradj S."/>
            <person name="Cavanaugh K."/>
            <person name="Han R."/>
            <person name="Bertier L."/>
            <person name="Beede B."/>
            <person name="Kafkas S."/>
            <person name="Golino D."/>
            <person name="Preece J."/>
            <person name="Michelmore R."/>
        </authorList>
    </citation>
    <scope>NUCLEOTIDE SEQUENCE [LARGE SCALE GENOMIC DNA]</scope>
</reference>
<gene>
    <name evidence="1" type="ORF">Patl1_17333</name>
</gene>
<keyword evidence="2" id="KW-1185">Reference proteome</keyword>